<dbReference type="SUPFAM" id="SSF46689">
    <property type="entry name" value="Homeodomain-like"/>
    <property type="match status" value="1"/>
</dbReference>
<evidence type="ECO:0000259" key="2">
    <source>
        <dbReference type="Pfam" id="PF11427"/>
    </source>
</evidence>
<accession>A0A0C2D0P0</accession>
<dbReference type="InterPro" id="IPR048703">
    <property type="entry name" value="Tnp_Tc3-like_HTH"/>
</dbReference>
<dbReference type="Gene3D" id="1.10.10.10">
    <property type="entry name" value="Winged helix-like DNA-binding domain superfamily/Winged helix DNA-binding domain"/>
    <property type="match status" value="1"/>
</dbReference>
<dbReference type="InterPro" id="IPR036388">
    <property type="entry name" value="WH-like_DNA-bd_sf"/>
</dbReference>
<evidence type="ECO:0000259" key="3">
    <source>
        <dbReference type="Pfam" id="PF21517"/>
    </source>
</evidence>
<evidence type="ECO:0000313" key="4">
    <source>
        <dbReference type="EMBL" id="KIH62893.1"/>
    </source>
</evidence>
<evidence type="ECO:0000256" key="1">
    <source>
        <dbReference type="ARBA" id="ARBA00004123"/>
    </source>
</evidence>
<dbReference type="GO" id="GO:0003677">
    <property type="term" value="F:DNA binding"/>
    <property type="evidence" value="ECO:0007669"/>
    <property type="project" value="InterPro"/>
</dbReference>
<dbReference type="OrthoDB" id="5823189at2759"/>
<proteinExistence type="predicted"/>
<dbReference type="AlphaFoldDB" id="A0A0C2D0P0"/>
<dbReference type="Gene3D" id="1.10.10.60">
    <property type="entry name" value="Homeodomain-like"/>
    <property type="match status" value="1"/>
</dbReference>
<dbReference type="GO" id="GO:0005634">
    <property type="term" value="C:nucleus"/>
    <property type="evidence" value="ECO:0007669"/>
    <property type="project" value="UniProtKB-SubCell"/>
</dbReference>
<dbReference type="InterPro" id="IPR009057">
    <property type="entry name" value="Homeodomain-like_sf"/>
</dbReference>
<feature type="domain" description="Transposable element Tc3 transposase-like DNA-binding HTH" evidence="3">
    <location>
        <begin position="65"/>
        <end position="103"/>
    </location>
</feature>
<dbReference type="Pfam" id="PF11427">
    <property type="entry name" value="HTH_Tnp_Tc3_1"/>
    <property type="match status" value="1"/>
</dbReference>
<feature type="domain" description="Tc3 transposase DNA binding" evidence="2">
    <location>
        <begin position="9"/>
        <end position="50"/>
    </location>
</feature>
<dbReference type="EMBL" id="KN729015">
    <property type="protein sequence ID" value="KIH62893.1"/>
    <property type="molecule type" value="Genomic_DNA"/>
</dbReference>
<dbReference type="InterPro" id="IPR025898">
    <property type="entry name" value="Tc3_transposase_DNA-bd_dom"/>
</dbReference>
<protein>
    <submittedName>
        <fullName evidence="4">Uncharacterized protein</fullName>
    </submittedName>
</protein>
<gene>
    <name evidence="4" type="ORF">ANCDUO_06820</name>
</gene>
<sequence>MPQADMLNAEEQAVISVLNDAGESCKKIAETLEHSRHAVASYLNNPQTYGKEEFCGLLRKVNCQDEARICRTASNSTATLRQIRANVQLPIPRTTMWRTVHRSGHIHHAVLTKAP</sequence>
<evidence type="ECO:0000313" key="5">
    <source>
        <dbReference type="Proteomes" id="UP000054047"/>
    </source>
</evidence>
<reference evidence="4 5" key="1">
    <citation type="submission" date="2013-12" db="EMBL/GenBank/DDBJ databases">
        <title>Draft genome of the parsitic nematode Ancylostoma duodenale.</title>
        <authorList>
            <person name="Mitreva M."/>
        </authorList>
    </citation>
    <scope>NUCLEOTIDE SEQUENCE [LARGE SCALE GENOMIC DNA]</scope>
    <source>
        <strain evidence="4 5">Zhejiang</strain>
    </source>
</reference>
<dbReference type="Pfam" id="PF21517">
    <property type="entry name" value="HTH_Tnp_Tc3_2_like"/>
    <property type="match status" value="1"/>
</dbReference>
<name>A0A0C2D0P0_9BILA</name>
<dbReference type="Proteomes" id="UP000054047">
    <property type="component" value="Unassembled WGS sequence"/>
</dbReference>
<organism evidence="4 5">
    <name type="scientific">Ancylostoma duodenale</name>
    <dbReference type="NCBI Taxonomy" id="51022"/>
    <lineage>
        <taxon>Eukaryota</taxon>
        <taxon>Metazoa</taxon>
        <taxon>Ecdysozoa</taxon>
        <taxon>Nematoda</taxon>
        <taxon>Chromadorea</taxon>
        <taxon>Rhabditida</taxon>
        <taxon>Rhabditina</taxon>
        <taxon>Rhabditomorpha</taxon>
        <taxon>Strongyloidea</taxon>
        <taxon>Ancylostomatidae</taxon>
        <taxon>Ancylostomatinae</taxon>
        <taxon>Ancylostoma</taxon>
    </lineage>
</organism>
<comment type="subcellular location">
    <subcellularLocation>
        <location evidence="1">Nucleus</location>
    </subcellularLocation>
</comment>
<keyword evidence="5" id="KW-1185">Reference proteome</keyword>